<gene>
    <name evidence="2" type="ORF">QTN89_03125</name>
</gene>
<sequence>MLSPQKIVAPVGGEVVLLSGICGDGGYLQMGEPLEWMLTPDSVGTFIQVGDDDPGLVHKLARIKKAEKQDPSYAHGVTSTKRLKITRGNLNPNDDIQLEKGQTWISISSPSEGTSHVTVLAPESDCWDQRKATATIYWVDASVQFPKNEILPAGQPVTLTTRVTRTEGALPARGWKVIYKSLHPELGLFQSEAGGTAKAEVIVDSNGNAPIQLVPVPGTSGTATIEMTVVRPGGETDNMPPLELFRGHTFVTWSSPQLTMESVGPEVASFRSPFKVVTRVSNPGDQSAQDVTVVLTLPPGVQAQDLESDFVQNLPNQLVWNIGDLPPGQFIDLTADVVTDNSMVLGFEARASGGLFASSSVSVNVYRPSIALTVTPREGNHIAGQPVEFEIDVTNTGSRPLENVQLFAEGDGEMIHQESNQTRVRLPKSDGPLQAGDTWSDALVAFVPLGSGRRCIKVEVTADGGQRAEAESCVVVINQPVATPSVSVTLAGRSRMSVGGQELFRAVVSNDGQIPLENVQVSLAYDPQVMPIAATEAFLDSQQTTGQFRLQWTIPRLDPQTSQTLETQLRAIATNPRSSLVLTAVSQQGARASERLEFQILAGAVEQPAPQPSRPNLPPAQPPPTIPDPSTRPAPTQPSAPVQPSQPRPEPEALGLILTGPQTRVIVNQPIRYELRVTNPSIQPDSNVLVRFNLPDAVKVRRIVERINPLNEAATLSENGNYAYIEIRTLRGGETLVYDIVLESNRPQRFSISAEAVSANKTSGARSTVQTEVVPQP</sequence>
<name>A0ABT7PD30_9BACT</name>
<reference evidence="2 3" key="1">
    <citation type="submission" date="2023-06" db="EMBL/GenBank/DDBJ databases">
        <title>Roseiconus lacunae JC819 isolated from Gulf of Mannar region, Tamil Nadu.</title>
        <authorList>
            <person name="Pk S."/>
            <person name="Ch S."/>
            <person name="Ch V.R."/>
        </authorList>
    </citation>
    <scope>NUCLEOTIDE SEQUENCE [LARGE SCALE GENOMIC DNA]</scope>
    <source>
        <strain evidence="2 3">JC819</strain>
    </source>
</reference>
<feature type="compositionally biased region" description="Pro residues" evidence="1">
    <location>
        <begin position="609"/>
        <end position="638"/>
    </location>
</feature>
<evidence type="ECO:0000256" key="1">
    <source>
        <dbReference type="SAM" id="MobiDB-lite"/>
    </source>
</evidence>
<keyword evidence="3" id="KW-1185">Reference proteome</keyword>
<proteinExistence type="predicted"/>
<dbReference type="PANTHER" id="PTHR34819:SF5">
    <property type="entry name" value="CONSERVED REPEAT DOMAIN PROTEIN"/>
    <property type="match status" value="1"/>
</dbReference>
<accession>A0ABT7PD30</accession>
<protein>
    <recommendedName>
        <fullName evidence="4">DUF11 domain-containing protein</fullName>
    </recommendedName>
</protein>
<comment type="caution">
    <text evidence="2">The sequence shown here is derived from an EMBL/GenBank/DDBJ whole genome shotgun (WGS) entry which is preliminary data.</text>
</comment>
<evidence type="ECO:0008006" key="4">
    <source>
        <dbReference type="Google" id="ProtNLM"/>
    </source>
</evidence>
<dbReference type="Proteomes" id="UP001239462">
    <property type="component" value="Unassembled WGS sequence"/>
</dbReference>
<evidence type="ECO:0000313" key="2">
    <source>
        <dbReference type="EMBL" id="MDM4014409.1"/>
    </source>
</evidence>
<dbReference type="RefSeq" id="WP_289162182.1">
    <property type="nucleotide sequence ID" value="NZ_JASZZN010000002.1"/>
</dbReference>
<feature type="region of interest" description="Disordered" evidence="1">
    <location>
        <begin position="607"/>
        <end position="654"/>
    </location>
</feature>
<evidence type="ECO:0000313" key="3">
    <source>
        <dbReference type="Proteomes" id="UP001239462"/>
    </source>
</evidence>
<dbReference type="PANTHER" id="PTHR34819">
    <property type="entry name" value="LARGE CYSTEINE-RICH PERIPLASMIC PROTEIN OMCB"/>
    <property type="match status" value="1"/>
</dbReference>
<organism evidence="2 3">
    <name type="scientific">Roseiconus lacunae</name>
    <dbReference type="NCBI Taxonomy" id="2605694"/>
    <lineage>
        <taxon>Bacteria</taxon>
        <taxon>Pseudomonadati</taxon>
        <taxon>Planctomycetota</taxon>
        <taxon>Planctomycetia</taxon>
        <taxon>Pirellulales</taxon>
        <taxon>Pirellulaceae</taxon>
        <taxon>Roseiconus</taxon>
    </lineage>
</organism>
<dbReference type="EMBL" id="JASZZN010000002">
    <property type="protein sequence ID" value="MDM4014409.1"/>
    <property type="molecule type" value="Genomic_DNA"/>
</dbReference>
<dbReference type="InterPro" id="IPR051172">
    <property type="entry name" value="Chlamydia_OmcB"/>
</dbReference>